<gene>
    <name evidence="2" type="ORF">FWK35_00006408</name>
</gene>
<dbReference type="AlphaFoldDB" id="A0A6G0ZN12"/>
<sequence length="160" mass="16636">MPSTAVTVTLLLTAVAAATMTTTAAAGSGGGRTVLYPKYKSGGLVCYSDRRTDGGAFWSYANERQRRQHVFHCPSSLSAWCVNVATGPLSVRGCSGPTGVNRAGCFHVTGPEQNDTSKVCLCKGDLCNGEAGGPVAQPLFLVSTLFVAGGWPASFRLMLT</sequence>
<feature type="chain" id="PRO_5026212877" description="Protein sleepless" evidence="1">
    <location>
        <begin position="18"/>
        <end position="160"/>
    </location>
</feature>
<proteinExistence type="predicted"/>
<dbReference type="OrthoDB" id="6612936at2759"/>
<protein>
    <recommendedName>
        <fullName evidence="4">Protein sleepless</fullName>
    </recommendedName>
</protein>
<organism evidence="2 3">
    <name type="scientific">Aphis craccivora</name>
    <name type="common">Cowpea aphid</name>
    <dbReference type="NCBI Taxonomy" id="307492"/>
    <lineage>
        <taxon>Eukaryota</taxon>
        <taxon>Metazoa</taxon>
        <taxon>Ecdysozoa</taxon>
        <taxon>Arthropoda</taxon>
        <taxon>Hexapoda</taxon>
        <taxon>Insecta</taxon>
        <taxon>Pterygota</taxon>
        <taxon>Neoptera</taxon>
        <taxon>Paraneoptera</taxon>
        <taxon>Hemiptera</taxon>
        <taxon>Sternorrhyncha</taxon>
        <taxon>Aphidomorpha</taxon>
        <taxon>Aphidoidea</taxon>
        <taxon>Aphididae</taxon>
        <taxon>Aphidini</taxon>
        <taxon>Aphis</taxon>
        <taxon>Aphis</taxon>
    </lineage>
</organism>
<name>A0A6G0ZN12_APHCR</name>
<dbReference type="Proteomes" id="UP000478052">
    <property type="component" value="Unassembled WGS sequence"/>
</dbReference>
<keyword evidence="1" id="KW-0732">Signal</keyword>
<reference evidence="2 3" key="1">
    <citation type="submission" date="2019-08" db="EMBL/GenBank/DDBJ databases">
        <title>Whole genome of Aphis craccivora.</title>
        <authorList>
            <person name="Voronova N.V."/>
            <person name="Shulinski R.S."/>
            <person name="Bandarenka Y.V."/>
            <person name="Zhorov D.G."/>
            <person name="Warner D."/>
        </authorList>
    </citation>
    <scope>NUCLEOTIDE SEQUENCE [LARGE SCALE GENOMIC DNA]</scope>
    <source>
        <strain evidence="2">180601</strain>
        <tissue evidence="2">Whole Body</tissue>
    </source>
</reference>
<comment type="caution">
    <text evidence="2">The sequence shown here is derived from an EMBL/GenBank/DDBJ whole genome shotgun (WGS) entry which is preliminary data.</text>
</comment>
<evidence type="ECO:0000313" key="2">
    <source>
        <dbReference type="EMBL" id="KAF0772599.1"/>
    </source>
</evidence>
<dbReference type="EMBL" id="VUJU01000156">
    <property type="protein sequence ID" value="KAF0772599.1"/>
    <property type="molecule type" value="Genomic_DNA"/>
</dbReference>
<evidence type="ECO:0000256" key="1">
    <source>
        <dbReference type="SAM" id="SignalP"/>
    </source>
</evidence>
<accession>A0A6G0ZN12</accession>
<evidence type="ECO:0008006" key="4">
    <source>
        <dbReference type="Google" id="ProtNLM"/>
    </source>
</evidence>
<keyword evidence="3" id="KW-1185">Reference proteome</keyword>
<evidence type="ECO:0000313" key="3">
    <source>
        <dbReference type="Proteomes" id="UP000478052"/>
    </source>
</evidence>
<feature type="signal peptide" evidence="1">
    <location>
        <begin position="1"/>
        <end position="17"/>
    </location>
</feature>